<evidence type="ECO:0000313" key="1">
    <source>
        <dbReference type="EMBL" id="KAH3881378.1"/>
    </source>
</evidence>
<dbReference type="EMBL" id="JAIWYP010000001">
    <property type="protein sequence ID" value="KAH3881378.1"/>
    <property type="molecule type" value="Genomic_DNA"/>
</dbReference>
<dbReference type="Proteomes" id="UP000828390">
    <property type="component" value="Unassembled WGS sequence"/>
</dbReference>
<evidence type="ECO:0000313" key="2">
    <source>
        <dbReference type="Proteomes" id="UP000828390"/>
    </source>
</evidence>
<organism evidence="1 2">
    <name type="scientific">Dreissena polymorpha</name>
    <name type="common">Zebra mussel</name>
    <name type="synonym">Mytilus polymorpha</name>
    <dbReference type="NCBI Taxonomy" id="45954"/>
    <lineage>
        <taxon>Eukaryota</taxon>
        <taxon>Metazoa</taxon>
        <taxon>Spiralia</taxon>
        <taxon>Lophotrochozoa</taxon>
        <taxon>Mollusca</taxon>
        <taxon>Bivalvia</taxon>
        <taxon>Autobranchia</taxon>
        <taxon>Heteroconchia</taxon>
        <taxon>Euheterodonta</taxon>
        <taxon>Imparidentia</taxon>
        <taxon>Neoheterodontei</taxon>
        <taxon>Myida</taxon>
        <taxon>Dreissenoidea</taxon>
        <taxon>Dreissenidae</taxon>
        <taxon>Dreissena</taxon>
    </lineage>
</organism>
<reference evidence="1" key="1">
    <citation type="journal article" date="2019" name="bioRxiv">
        <title>The Genome of the Zebra Mussel, Dreissena polymorpha: A Resource for Invasive Species Research.</title>
        <authorList>
            <person name="McCartney M.A."/>
            <person name="Auch B."/>
            <person name="Kono T."/>
            <person name="Mallez S."/>
            <person name="Zhang Y."/>
            <person name="Obille A."/>
            <person name="Becker A."/>
            <person name="Abrahante J.E."/>
            <person name="Garbe J."/>
            <person name="Badalamenti J.P."/>
            <person name="Herman A."/>
            <person name="Mangelson H."/>
            <person name="Liachko I."/>
            <person name="Sullivan S."/>
            <person name="Sone E.D."/>
            <person name="Koren S."/>
            <person name="Silverstein K.A.T."/>
            <person name="Beckman K.B."/>
            <person name="Gohl D.M."/>
        </authorList>
    </citation>
    <scope>NUCLEOTIDE SEQUENCE</scope>
    <source>
        <strain evidence="1">Duluth1</strain>
        <tissue evidence="1">Whole animal</tissue>
    </source>
</reference>
<comment type="caution">
    <text evidence="1">The sequence shown here is derived from an EMBL/GenBank/DDBJ whole genome shotgun (WGS) entry which is preliminary data.</text>
</comment>
<sequence>MIQKATWCHQTYRRRTRSTKCALWGSFVALFSMYASSEEQSLLRIIISIVVARWKLKLNKS</sequence>
<proteinExistence type="predicted"/>
<keyword evidence="2" id="KW-1185">Reference proteome</keyword>
<name>A0A9D4MRY0_DREPO</name>
<reference evidence="1" key="2">
    <citation type="submission" date="2020-11" db="EMBL/GenBank/DDBJ databases">
        <authorList>
            <person name="McCartney M.A."/>
            <person name="Auch B."/>
            <person name="Kono T."/>
            <person name="Mallez S."/>
            <person name="Becker A."/>
            <person name="Gohl D.M."/>
            <person name="Silverstein K.A.T."/>
            <person name="Koren S."/>
            <person name="Bechman K.B."/>
            <person name="Herman A."/>
            <person name="Abrahante J.E."/>
            <person name="Garbe J."/>
        </authorList>
    </citation>
    <scope>NUCLEOTIDE SEQUENCE</scope>
    <source>
        <strain evidence="1">Duluth1</strain>
        <tissue evidence="1">Whole animal</tissue>
    </source>
</reference>
<accession>A0A9D4MRY0</accession>
<gene>
    <name evidence="1" type="ORF">DPMN_005304</name>
</gene>
<dbReference type="AlphaFoldDB" id="A0A9D4MRY0"/>
<protein>
    <submittedName>
        <fullName evidence="1">Uncharacterized protein</fullName>
    </submittedName>
</protein>